<dbReference type="Gene3D" id="3.40.50.360">
    <property type="match status" value="1"/>
</dbReference>
<dbReference type="GO" id="GO:0010181">
    <property type="term" value="F:FMN binding"/>
    <property type="evidence" value="ECO:0007669"/>
    <property type="project" value="InterPro"/>
</dbReference>
<dbReference type="RefSeq" id="WP_115588092.1">
    <property type="nucleotide sequence ID" value="NZ_CP032099.1"/>
</dbReference>
<evidence type="ECO:0000256" key="4">
    <source>
        <dbReference type="ARBA" id="ARBA00022630"/>
    </source>
</evidence>
<gene>
    <name evidence="8" type="primary">fldA</name>
    <name evidence="8" type="ORF">ASKIR_1894</name>
    <name evidence="9" type="ORF">CP959_04100</name>
</gene>
<reference evidence="8 10" key="2">
    <citation type="submission" date="2018-08" db="EMBL/GenBank/DDBJ databases">
        <title>Complete genome of the Arcobacter skirrowii type strain LMG 6621.</title>
        <authorList>
            <person name="Miller W.G."/>
            <person name="Yee E."/>
            <person name="Bono J.L."/>
        </authorList>
    </citation>
    <scope>NUCLEOTIDE SEQUENCE [LARGE SCALE GENOMIC DNA]</scope>
    <source>
        <strain evidence="8 10">CCUG 10374</strain>
    </source>
</reference>
<sequence>MKIALLYGSTHGTTKKIVKKLSDYISFEYDIFNVKDISISTFLLDYELLFFICPTYGDEELQEDMEEFLKYFKFDLTSKKYVICETGNYYGYDNFEFGAKKIIDWHLKNLGATEYYKGFSLDTLPRIDWQSFKKWLDKLNFRIINA</sequence>
<organism evidence="8 10">
    <name type="scientific">Aliarcobacter skirrowii CCUG 10374</name>
    <dbReference type="NCBI Taxonomy" id="1032239"/>
    <lineage>
        <taxon>Bacteria</taxon>
        <taxon>Pseudomonadati</taxon>
        <taxon>Campylobacterota</taxon>
        <taxon>Epsilonproteobacteria</taxon>
        <taxon>Campylobacterales</taxon>
        <taxon>Arcobacteraceae</taxon>
        <taxon>Aliarcobacter</taxon>
    </lineage>
</organism>
<reference evidence="9 11" key="1">
    <citation type="submission" date="2017-09" db="EMBL/GenBank/DDBJ databases">
        <title>Genomics of the genus Arcobacter.</title>
        <authorList>
            <person name="Perez-Cataluna A."/>
            <person name="Figueras M.J."/>
            <person name="Salas-Masso N."/>
        </authorList>
    </citation>
    <scope>NUCLEOTIDE SEQUENCE [LARGE SCALE GENOMIC DNA]</scope>
    <source>
        <strain evidence="9 11">LMG 6621</strain>
    </source>
</reference>
<dbReference type="AlphaFoldDB" id="A0AAD0WPE6"/>
<dbReference type="Proteomes" id="UP000290580">
    <property type="component" value="Unassembled WGS sequence"/>
</dbReference>
<evidence type="ECO:0000256" key="3">
    <source>
        <dbReference type="ARBA" id="ARBA00022448"/>
    </source>
</evidence>
<dbReference type="InterPro" id="IPR008254">
    <property type="entry name" value="Flavodoxin/NO_synth"/>
</dbReference>
<evidence type="ECO:0000256" key="5">
    <source>
        <dbReference type="ARBA" id="ARBA00022643"/>
    </source>
</evidence>
<feature type="domain" description="Flavodoxin-like" evidence="7">
    <location>
        <begin position="3"/>
        <end position="140"/>
    </location>
</feature>
<keyword evidence="3" id="KW-0813">Transport</keyword>
<dbReference type="PROSITE" id="PS50902">
    <property type="entry name" value="FLAVODOXIN_LIKE"/>
    <property type="match status" value="1"/>
</dbReference>
<keyword evidence="6" id="KW-0249">Electron transport</keyword>
<evidence type="ECO:0000313" key="8">
    <source>
        <dbReference type="EMBL" id="AXX85661.1"/>
    </source>
</evidence>
<dbReference type="InterPro" id="IPR029039">
    <property type="entry name" value="Flavoprotein-like_sf"/>
</dbReference>
<dbReference type="EMBL" id="NXIC01000002">
    <property type="protein sequence ID" value="RXI26105.1"/>
    <property type="molecule type" value="Genomic_DNA"/>
</dbReference>
<keyword evidence="4" id="KW-0285">Flavoprotein</keyword>
<comment type="similarity">
    <text evidence="2">Belongs to the flavodoxin family.</text>
</comment>
<proteinExistence type="inferred from homology"/>
<evidence type="ECO:0000256" key="1">
    <source>
        <dbReference type="ARBA" id="ARBA00001917"/>
    </source>
</evidence>
<dbReference type="PANTHER" id="PTHR42809:SF1">
    <property type="entry name" value="FLAVODOXIN 1"/>
    <property type="match status" value="1"/>
</dbReference>
<evidence type="ECO:0000256" key="2">
    <source>
        <dbReference type="ARBA" id="ARBA00005267"/>
    </source>
</evidence>
<evidence type="ECO:0000256" key="6">
    <source>
        <dbReference type="ARBA" id="ARBA00022982"/>
    </source>
</evidence>
<accession>A0AAD0WPE6</accession>
<comment type="cofactor">
    <cofactor evidence="1">
        <name>FMN</name>
        <dbReference type="ChEBI" id="CHEBI:58210"/>
    </cofactor>
</comment>
<dbReference type="GeneID" id="61751635"/>
<dbReference type="SUPFAM" id="SSF52218">
    <property type="entry name" value="Flavoproteins"/>
    <property type="match status" value="1"/>
</dbReference>
<dbReference type="PANTHER" id="PTHR42809">
    <property type="entry name" value="FLAVODOXIN 2"/>
    <property type="match status" value="1"/>
</dbReference>
<dbReference type="InterPro" id="IPR050619">
    <property type="entry name" value="Flavodoxin"/>
</dbReference>
<evidence type="ECO:0000259" key="7">
    <source>
        <dbReference type="PROSITE" id="PS50902"/>
    </source>
</evidence>
<keyword evidence="5" id="KW-0288">FMN</keyword>
<protein>
    <submittedName>
        <fullName evidence="8">Flavodoxin</fullName>
    </submittedName>
</protein>
<keyword evidence="11" id="KW-1185">Reference proteome</keyword>
<evidence type="ECO:0000313" key="11">
    <source>
        <dbReference type="Proteomes" id="UP000290580"/>
    </source>
</evidence>
<dbReference type="EMBL" id="CP032099">
    <property type="protein sequence ID" value="AXX85661.1"/>
    <property type="molecule type" value="Genomic_DNA"/>
</dbReference>
<evidence type="ECO:0000313" key="9">
    <source>
        <dbReference type="EMBL" id="RXI26105.1"/>
    </source>
</evidence>
<evidence type="ECO:0000313" key="10">
    <source>
        <dbReference type="Proteomes" id="UP000262029"/>
    </source>
</evidence>
<dbReference type="Proteomes" id="UP000262029">
    <property type="component" value="Chromosome"/>
</dbReference>
<name>A0AAD0WPE6_9BACT</name>
<dbReference type="Pfam" id="PF00258">
    <property type="entry name" value="Flavodoxin_1"/>
    <property type="match status" value="1"/>
</dbReference>